<protein>
    <submittedName>
        <fullName evidence="2">Uncharacterized protein</fullName>
    </submittedName>
</protein>
<sequence length="191" mass="21443">MVSARARVYAPSPSPIRPLVKASMRARDTCTTCPRNKPSIAVRDNTFINWKINVVNDSSTENRFNHTSNGIITFNKTYELCERLKILTSFDTFSFFFFFLCAVENLCMAMNLVVSFSLFFALCFFPSLSLLTLSGNLRKCLDGSLFFCGPAITPCAVSYRSCSLKTELSAATRLPFRNISSVAEKKNKTFN</sequence>
<dbReference type="Proteomes" id="UP001430953">
    <property type="component" value="Unassembled WGS sequence"/>
</dbReference>
<gene>
    <name evidence="2" type="ORF">PUN28_005723</name>
</gene>
<name>A0AAW2G6Z5_9HYME</name>
<organism evidence="2 3">
    <name type="scientific">Cardiocondyla obscurior</name>
    <dbReference type="NCBI Taxonomy" id="286306"/>
    <lineage>
        <taxon>Eukaryota</taxon>
        <taxon>Metazoa</taxon>
        <taxon>Ecdysozoa</taxon>
        <taxon>Arthropoda</taxon>
        <taxon>Hexapoda</taxon>
        <taxon>Insecta</taxon>
        <taxon>Pterygota</taxon>
        <taxon>Neoptera</taxon>
        <taxon>Endopterygota</taxon>
        <taxon>Hymenoptera</taxon>
        <taxon>Apocrita</taxon>
        <taxon>Aculeata</taxon>
        <taxon>Formicoidea</taxon>
        <taxon>Formicidae</taxon>
        <taxon>Myrmicinae</taxon>
        <taxon>Cardiocondyla</taxon>
    </lineage>
</organism>
<evidence type="ECO:0000313" key="3">
    <source>
        <dbReference type="Proteomes" id="UP001430953"/>
    </source>
</evidence>
<feature type="transmembrane region" description="Helical" evidence="1">
    <location>
        <begin position="86"/>
        <end position="106"/>
    </location>
</feature>
<feature type="transmembrane region" description="Helical" evidence="1">
    <location>
        <begin position="112"/>
        <end position="133"/>
    </location>
</feature>
<proteinExistence type="predicted"/>
<keyword evidence="1" id="KW-0472">Membrane</keyword>
<keyword evidence="1" id="KW-1133">Transmembrane helix</keyword>
<evidence type="ECO:0000256" key="1">
    <source>
        <dbReference type="SAM" id="Phobius"/>
    </source>
</evidence>
<keyword evidence="3" id="KW-1185">Reference proteome</keyword>
<dbReference type="AlphaFoldDB" id="A0AAW2G6Z5"/>
<reference evidence="2 3" key="1">
    <citation type="submission" date="2023-03" db="EMBL/GenBank/DDBJ databases">
        <title>High recombination rates correlate with genetic variation in Cardiocondyla obscurior ants.</title>
        <authorList>
            <person name="Errbii M."/>
        </authorList>
    </citation>
    <scope>NUCLEOTIDE SEQUENCE [LARGE SCALE GENOMIC DNA]</scope>
    <source>
        <strain evidence="2">Alpha-2009</strain>
        <tissue evidence="2">Whole body</tissue>
    </source>
</reference>
<evidence type="ECO:0000313" key="2">
    <source>
        <dbReference type="EMBL" id="KAL0123380.1"/>
    </source>
</evidence>
<dbReference type="EMBL" id="JADYXP020000005">
    <property type="protein sequence ID" value="KAL0123380.1"/>
    <property type="molecule type" value="Genomic_DNA"/>
</dbReference>
<comment type="caution">
    <text evidence="2">The sequence shown here is derived from an EMBL/GenBank/DDBJ whole genome shotgun (WGS) entry which is preliminary data.</text>
</comment>
<accession>A0AAW2G6Z5</accession>
<keyword evidence="1" id="KW-0812">Transmembrane</keyword>